<dbReference type="EMBL" id="CAADIW010000073">
    <property type="protein sequence ID" value="VFS44372.1"/>
    <property type="molecule type" value="Genomic_DNA"/>
</dbReference>
<organism evidence="1 2">
    <name type="scientific">Enterobacter cancerogenus</name>
    <dbReference type="NCBI Taxonomy" id="69218"/>
    <lineage>
        <taxon>Bacteria</taxon>
        <taxon>Pseudomonadati</taxon>
        <taxon>Pseudomonadota</taxon>
        <taxon>Gammaproteobacteria</taxon>
        <taxon>Enterobacterales</taxon>
        <taxon>Enterobacteriaceae</taxon>
        <taxon>Enterobacter</taxon>
        <taxon>Enterobacter cloacae complex</taxon>
    </lineage>
</organism>
<accession>A0A484Z7A9</accession>
<dbReference type="AlphaFoldDB" id="A0A484Z7A9"/>
<reference evidence="1 2" key="1">
    <citation type="submission" date="2019-03" db="EMBL/GenBank/DDBJ databases">
        <authorList>
            <consortium name="Pathogen Informatics"/>
        </authorList>
    </citation>
    <scope>NUCLEOTIDE SEQUENCE [LARGE SCALE GENOMIC DNA]</scope>
    <source>
        <strain evidence="1 2">NCTC12126</strain>
    </source>
</reference>
<dbReference type="Proteomes" id="UP000351155">
    <property type="component" value="Unassembled WGS sequence"/>
</dbReference>
<evidence type="ECO:0000313" key="1">
    <source>
        <dbReference type="EMBL" id="VFS44372.1"/>
    </source>
</evidence>
<sequence>MGVVSGMRDSMANGVQFGGDATKFFITFTIEIVKRHGVCRERRTEVGLYGERGRLEHIRQSRAAVLAAQSYQLAALCLRE</sequence>
<gene>
    <name evidence="1" type="ORF">NCTC12126_05674</name>
</gene>
<evidence type="ECO:0000313" key="2">
    <source>
        <dbReference type="Proteomes" id="UP000351155"/>
    </source>
</evidence>
<proteinExistence type="predicted"/>
<protein>
    <submittedName>
        <fullName evidence="1">Uncharacterized protein</fullName>
    </submittedName>
</protein>
<name>A0A484Z7A9_9ENTR</name>